<dbReference type="AlphaFoldDB" id="A0A438IKN1"/>
<feature type="compositionally biased region" description="Polar residues" evidence="1">
    <location>
        <begin position="547"/>
        <end position="561"/>
    </location>
</feature>
<dbReference type="Pfam" id="PF01909">
    <property type="entry name" value="NTP_transf_2"/>
    <property type="match status" value="1"/>
</dbReference>
<feature type="region of interest" description="Disordered" evidence="1">
    <location>
        <begin position="503"/>
        <end position="561"/>
    </location>
</feature>
<feature type="region of interest" description="Disordered" evidence="1">
    <location>
        <begin position="121"/>
        <end position="146"/>
    </location>
</feature>
<dbReference type="EMBL" id="QGNW01000103">
    <property type="protein sequence ID" value="RVW97195.1"/>
    <property type="molecule type" value="Genomic_DNA"/>
</dbReference>
<protein>
    <recommendedName>
        <fullName evidence="2">Polymerase nucleotidyl transferase domain-containing protein</fullName>
    </recommendedName>
</protein>
<evidence type="ECO:0000259" key="2">
    <source>
        <dbReference type="Pfam" id="PF01909"/>
    </source>
</evidence>
<dbReference type="InterPro" id="IPR043519">
    <property type="entry name" value="NT_sf"/>
</dbReference>
<dbReference type="PANTHER" id="PTHR23092">
    <property type="entry name" value="POLY(A) RNA POLYMERASE"/>
    <property type="match status" value="1"/>
</dbReference>
<dbReference type="Gene3D" id="3.30.460.10">
    <property type="entry name" value="Beta Polymerase, domain 2"/>
    <property type="match status" value="1"/>
</dbReference>
<feature type="region of interest" description="Disordered" evidence="1">
    <location>
        <begin position="694"/>
        <end position="714"/>
    </location>
</feature>
<dbReference type="PANTHER" id="PTHR23092:SF48">
    <property type="entry name" value="NUCLEOTIDYLTRANSFERASE FAMILY PROTEIN"/>
    <property type="match status" value="1"/>
</dbReference>
<evidence type="ECO:0000256" key="1">
    <source>
        <dbReference type="SAM" id="MobiDB-lite"/>
    </source>
</evidence>
<evidence type="ECO:0000313" key="3">
    <source>
        <dbReference type="EMBL" id="RVW97195.1"/>
    </source>
</evidence>
<dbReference type="InterPro" id="IPR045862">
    <property type="entry name" value="Trf4-like"/>
</dbReference>
<gene>
    <name evidence="3" type="ORF">CK203_029957</name>
</gene>
<feature type="compositionally biased region" description="Basic residues" evidence="1">
    <location>
        <begin position="33"/>
        <end position="44"/>
    </location>
</feature>
<dbReference type="InterPro" id="IPR002934">
    <property type="entry name" value="Polymerase_NTP_transf_dom"/>
</dbReference>
<organism evidence="3 4">
    <name type="scientific">Vitis vinifera</name>
    <name type="common">Grape</name>
    <dbReference type="NCBI Taxonomy" id="29760"/>
    <lineage>
        <taxon>Eukaryota</taxon>
        <taxon>Viridiplantae</taxon>
        <taxon>Streptophyta</taxon>
        <taxon>Embryophyta</taxon>
        <taxon>Tracheophyta</taxon>
        <taxon>Spermatophyta</taxon>
        <taxon>Magnoliopsida</taxon>
        <taxon>eudicotyledons</taxon>
        <taxon>Gunneridae</taxon>
        <taxon>Pentapetalae</taxon>
        <taxon>rosids</taxon>
        <taxon>Vitales</taxon>
        <taxon>Vitaceae</taxon>
        <taxon>Viteae</taxon>
        <taxon>Vitis</taxon>
    </lineage>
</organism>
<reference evidence="3 4" key="1">
    <citation type="journal article" date="2018" name="PLoS Genet.">
        <title>Population sequencing reveals clonal diversity and ancestral inbreeding in the grapevine cultivar Chardonnay.</title>
        <authorList>
            <person name="Roach M.J."/>
            <person name="Johnson D.L."/>
            <person name="Bohlmann J."/>
            <person name="van Vuuren H.J."/>
            <person name="Jones S.J."/>
            <person name="Pretorius I.S."/>
            <person name="Schmidt S.A."/>
            <person name="Borneman A.R."/>
        </authorList>
    </citation>
    <scope>NUCLEOTIDE SEQUENCE [LARGE SCALE GENOMIC DNA]</scope>
    <source>
        <strain evidence="4">cv. Chardonnay</strain>
        <tissue evidence="3">Leaf</tissue>
    </source>
</reference>
<name>A0A438IKN1_VITVI</name>
<feature type="compositionally biased region" description="Low complexity" evidence="1">
    <location>
        <begin position="130"/>
        <end position="146"/>
    </location>
</feature>
<dbReference type="GO" id="GO:1990817">
    <property type="term" value="F:poly(A) RNA polymerase activity"/>
    <property type="evidence" value="ECO:0007669"/>
    <property type="project" value="InterPro"/>
</dbReference>
<comment type="caution">
    <text evidence="3">The sequence shown here is derived from an EMBL/GenBank/DDBJ whole genome shotgun (WGS) entry which is preliminary data.</text>
</comment>
<dbReference type="Proteomes" id="UP000288805">
    <property type="component" value="Unassembled WGS sequence"/>
</dbReference>
<proteinExistence type="predicted"/>
<accession>A0A438IKN1</accession>
<feature type="domain" description="Polymerase nucleotidyl transferase" evidence="2">
    <location>
        <begin position="608"/>
        <end position="651"/>
    </location>
</feature>
<dbReference type="SUPFAM" id="SSF81301">
    <property type="entry name" value="Nucleotidyltransferase"/>
    <property type="match status" value="1"/>
</dbReference>
<feature type="region of interest" description="Disordered" evidence="1">
    <location>
        <begin position="18"/>
        <end position="60"/>
    </location>
</feature>
<sequence>MVVWLDFTKLELLGEGNLKSPPNKSKEKLGTGGRKKRGRTRNMKKLNPVPRSCGDDSKSLKPLKEIPGSWDVDWPMPSVWILWSPIGWLVNFSKVIFTWRHPLQWKMTCFREKFKMLQGKPSAPSVISQSEPSKSNWKSDSSVSENVPNDASIGCDKFISSPCKPTNGPSRAETTAQSIREDPVVSSIEVDVAFSGEDIKFQNSEHLSETDTKCVSDKPIKATELEEEIVQNQEQERGKFCNTGSTSSSECLHMSGLLLLPFILHLSIHNISQLPLIDCIWMLVVTGIIISINPLYPQYTRPEIFIGCWVQPDFISTFANEFRLAPMGFPAHNVQVNTATSEDERKYSGDLMDLSDLTNVQELADECDSHWISEEEFELHAVSGLDYSQYFGGGVMYWNSSDHPGSGFSRPPSLSSDDSSWAWHEADMNRAVDDMATSLLVMSYQGNEGPGKVLHSSSASADAMPEEKVSGSLANLPVDVEGKTGDPLPYSLLPPIIIPNMSRERREQPRIKRPPSPVVLCVPRAPRPPPPSPVSDSRKNRGFPTVRSGSSSPKALGNKNLSTRPMIQPLPGALLQDRLIAISQLARDQEHVAAENMIRKPYINWAVKRVTRSLQVLWPRSRTNIFGSNATGLSLPTSDVDLVICLPPVRNLEPIKEAGILEGRNGIKKLVFRGFQIPIIMLVVEVPPDLTTSAAPNLQTSKEEPTPMPGGQGSHIQTEMGGLENSASPKCAQINYDNSKDSKSVRIDISFKSPSHTGLQTTELVKELTEQFPAATPLLWC</sequence>
<evidence type="ECO:0000313" key="4">
    <source>
        <dbReference type="Proteomes" id="UP000288805"/>
    </source>
</evidence>